<dbReference type="Pfam" id="PF02595">
    <property type="entry name" value="Gly_kinase"/>
    <property type="match status" value="1"/>
</dbReference>
<evidence type="ECO:0000256" key="4">
    <source>
        <dbReference type="PIRNR" id="PIRNR006078"/>
    </source>
</evidence>
<dbReference type="PIRSF" id="PIRSF006078">
    <property type="entry name" value="GlxK"/>
    <property type="match status" value="1"/>
</dbReference>
<dbReference type="Proteomes" id="UP000181860">
    <property type="component" value="Unassembled WGS sequence"/>
</dbReference>
<evidence type="ECO:0000313" key="8">
    <source>
        <dbReference type="Proteomes" id="UP001242513"/>
    </source>
</evidence>
<dbReference type="RefSeq" id="WP_013854416.1">
    <property type="nucleotide sequence ID" value="NZ_CP061341.1"/>
</dbReference>
<evidence type="ECO:0000256" key="3">
    <source>
        <dbReference type="ARBA" id="ARBA00022777"/>
    </source>
</evidence>
<dbReference type="EMBL" id="FMXC01000003">
    <property type="protein sequence ID" value="SDA42817.1"/>
    <property type="molecule type" value="Genomic_DNA"/>
</dbReference>
<keyword evidence="3 4" id="KW-0418">Kinase</keyword>
<reference evidence="5 7" key="1">
    <citation type="submission" date="2016-10" db="EMBL/GenBank/DDBJ databases">
        <authorList>
            <person name="Varghese N."/>
            <person name="Submissions S."/>
        </authorList>
    </citation>
    <scope>NUCLEOTIDE SEQUENCE [LARGE SCALE GENOMIC DNA]</scope>
    <source>
        <strain evidence="5 7">ATCC 43761</strain>
    </source>
</reference>
<dbReference type="Gene3D" id="3.90.1510.10">
    <property type="entry name" value="Glycerate kinase, domain 2"/>
    <property type="match status" value="1"/>
</dbReference>
<dbReference type="AlphaFoldDB" id="A0AAX3UEE5"/>
<dbReference type="NCBIfam" id="TIGR00045">
    <property type="entry name" value="glycerate kinase"/>
    <property type="match status" value="1"/>
</dbReference>
<reference evidence="6" key="2">
    <citation type="journal article" date="2022" name="Food Funct.">
        <title>Lactobacillus kefiranofaciens ZW18 from Kefir enhances the anti-tumor effect of anti-programmed cell death 1 (PD-1) immunotherapy by modulating the gut microbiota.</title>
        <authorList>
            <person name="Zhao J."/>
            <person name="Wang Y."/>
            <person name="Wang J."/>
            <person name="Lv M."/>
            <person name="Zhou C."/>
            <person name="Jia L."/>
            <person name="Geng W."/>
        </authorList>
    </citation>
    <scope>NUCLEOTIDE SEQUENCE</scope>
    <source>
        <strain evidence="6">ZW18</strain>
    </source>
</reference>
<gene>
    <name evidence="6" type="ORF">QEJ78_00805</name>
    <name evidence="5" type="ORF">SAMN02983011_00505</name>
</gene>
<evidence type="ECO:0000256" key="1">
    <source>
        <dbReference type="ARBA" id="ARBA00006284"/>
    </source>
</evidence>
<sequence length="381" mass="40474">MKFILAPDSFKESMTAKEVCQAMEKGIKKVMPQANIVSIPMADGGEGTTDSLIDATHGKKIHVTVTGPLGERVKAYYGILGNGQTAIIEMAQASGLAYVPQEKRTPETIKKTTTFGTGELINNALKHGVKRVIIGLGGSSTNDGGSGMAQAIGVKFFNKDNQEITAKLGGGILKQIARINLSHLNPQIKKTEFSLASDVTNPLLGSNGASSVFGPQKGADQNTIQELDQNLRHYAQIIKQTIGKDVANIPGSGAAGGLGTGLLTFTNATIYPGVKLVAHEVHLEEQLKNADYVFTGEGGTDFQTKFGKTPYGVAQIAQKYDIPVISLAGYLGKGLDQLYSQGFTAIFGILAKAENIDEALKDGPQNITRTTENIVRLIVKK</sequence>
<dbReference type="EMBL" id="CP123735">
    <property type="protein sequence ID" value="WGO86067.1"/>
    <property type="molecule type" value="Genomic_DNA"/>
</dbReference>
<dbReference type="InterPro" id="IPR018197">
    <property type="entry name" value="Glycerate_kinase_RE-like"/>
</dbReference>
<dbReference type="PANTHER" id="PTHR21599">
    <property type="entry name" value="GLYCERATE KINASE"/>
    <property type="match status" value="1"/>
</dbReference>
<keyword evidence="2 4" id="KW-0808">Transferase</keyword>
<dbReference type="GO" id="GO:0031388">
    <property type="term" value="P:organic acid phosphorylation"/>
    <property type="evidence" value="ECO:0007669"/>
    <property type="project" value="UniProtKB-UniRule"/>
</dbReference>
<reference evidence="6" key="3">
    <citation type="submission" date="2023-04" db="EMBL/GenBank/DDBJ databases">
        <authorList>
            <person name="Wang Y."/>
        </authorList>
    </citation>
    <scope>NUCLEOTIDE SEQUENCE</scope>
    <source>
        <strain evidence="6">ZW18</strain>
    </source>
</reference>
<dbReference type="Proteomes" id="UP001242513">
    <property type="component" value="Chromosome"/>
</dbReference>
<dbReference type="InterPro" id="IPR004381">
    <property type="entry name" value="Glycerate_kinase"/>
</dbReference>
<evidence type="ECO:0000256" key="2">
    <source>
        <dbReference type="ARBA" id="ARBA00022679"/>
    </source>
</evidence>
<dbReference type="GO" id="GO:0008887">
    <property type="term" value="F:glycerate kinase activity"/>
    <property type="evidence" value="ECO:0007669"/>
    <property type="project" value="UniProtKB-UniRule"/>
</dbReference>
<accession>A0AAX3UEE5</accession>
<dbReference type="InterPro" id="IPR018193">
    <property type="entry name" value="Glyc_kinase_flavodox-like_fold"/>
</dbReference>
<dbReference type="GeneID" id="72687285"/>
<protein>
    <submittedName>
        <fullName evidence="6">Glycerate kinase</fullName>
        <ecNumber evidence="6">2.7.1.31</ecNumber>
    </submittedName>
</protein>
<evidence type="ECO:0000313" key="6">
    <source>
        <dbReference type="EMBL" id="WGO86067.1"/>
    </source>
</evidence>
<evidence type="ECO:0000313" key="7">
    <source>
        <dbReference type="Proteomes" id="UP000181860"/>
    </source>
</evidence>
<comment type="similarity">
    <text evidence="1 4">Belongs to the glycerate kinase type-1 family.</text>
</comment>
<name>A0AAX3UEE5_9LACO</name>
<dbReference type="Gene3D" id="3.40.50.10350">
    <property type="entry name" value="Glycerate kinase, domain 1"/>
    <property type="match status" value="1"/>
</dbReference>
<dbReference type="SUPFAM" id="SSF110738">
    <property type="entry name" value="Glycerate kinase I"/>
    <property type="match status" value="1"/>
</dbReference>
<dbReference type="PANTHER" id="PTHR21599:SF0">
    <property type="entry name" value="GLYCERATE KINASE"/>
    <property type="match status" value="1"/>
</dbReference>
<evidence type="ECO:0000313" key="5">
    <source>
        <dbReference type="EMBL" id="SDA42817.1"/>
    </source>
</evidence>
<organism evidence="6 8">
    <name type="scientific">Lactobacillus kefiranofaciens</name>
    <dbReference type="NCBI Taxonomy" id="267818"/>
    <lineage>
        <taxon>Bacteria</taxon>
        <taxon>Bacillati</taxon>
        <taxon>Bacillota</taxon>
        <taxon>Bacilli</taxon>
        <taxon>Lactobacillales</taxon>
        <taxon>Lactobacillaceae</taxon>
        <taxon>Lactobacillus</taxon>
    </lineage>
</organism>
<keyword evidence="7" id="KW-1185">Reference proteome</keyword>
<dbReference type="InterPro" id="IPR036129">
    <property type="entry name" value="Glycerate_kinase_sf"/>
</dbReference>
<proteinExistence type="inferred from homology"/>
<dbReference type="EC" id="2.7.1.31" evidence="6"/>